<keyword evidence="8 10" id="KW-0472">Membrane</keyword>
<feature type="compositionally biased region" description="Low complexity" evidence="9">
    <location>
        <begin position="400"/>
        <end position="416"/>
    </location>
</feature>
<dbReference type="GO" id="GO:0005886">
    <property type="term" value="C:plasma membrane"/>
    <property type="evidence" value="ECO:0007669"/>
    <property type="project" value="TreeGrafter"/>
</dbReference>
<keyword evidence="13" id="KW-1185">Reference proteome</keyword>
<evidence type="ECO:0000256" key="7">
    <source>
        <dbReference type="ARBA" id="ARBA00022989"/>
    </source>
</evidence>
<name>A0AAN6RJC8_9PLEO</name>
<keyword evidence="2" id="KW-0813">Transport</keyword>
<evidence type="ECO:0000256" key="8">
    <source>
        <dbReference type="ARBA" id="ARBA00023136"/>
    </source>
</evidence>
<evidence type="ECO:0000256" key="1">
    <source>
        <dbReference type="ARBA" id="ARBA00004141"/>
    </source>
</evidence>
<dbReference type="SUPFAM" id="SSF48576">
    <property type="entry name" value="Terpenoid synthases"/>
    <property type="match status" value="2"/>
</dbReference>
<dbReference type="GO" id="GO:0046165">
    <property type="term" value="P:alcohol biosynthetic process"/>
    <property type="evidence" value="ECO:0007669"/>
    <property type="project" value="UniProtKB-ARBA"/>
</dbReference>
<accession>A0AAN6RJC8</accession>
<feature type="transmembrane region" description="Helical" evidence="10">
    <location>
        <begin position="857"/>
        <end position="876"/>
    </location>
</feature>
<evidence type="ECO:0000259" key="11">
    <source>
        <dbReference type="PROSITE" id="PS50850"/>
    </source>
</evidence>
<feature type="transmembrane region" description="Helical" evidence="10">
    <location>
        <begin position="979"/>
        <end position="998"/>
    </location>
</feature>
<dbReference type="GO" id="GO:0043386">
    <property type="term" value="P:mycotoxin biosynthetic process"/>
    <property type="evidence" value="ECO:0007669"/>
    <property type="project" value="UniProtKB-ARBA"/>
</dbReference>
<feature type="transmembrane region" description="Helical" evidence="10">
    <location>
        <begin position="832"/>
        <end position="851"/>
    </location>
</feature>
<dbReference type="Gene3D" id="1.20.1250.20">
    <property type="entry name" value="MFS general substrate transporter like domains"/>
    <property type="match status" value="1"/>
</dbReference>
<sequence>MLSDSELYPYSIPVEREKVVASGALTSLPVRIHRYNHLSDAGALCLTKDWRDTMKDGQDRKSNGSPCIVGNWGSFIWPESEPDRLGLLCYLLDAGCFHDDACEEMGIDDAHQEHLDMEAAMDVEDARTFAKDSRSLKTKQLISAAVLECIKVDRAGALRMLEAYRKKWLRIMETYNTEEIDNVPDYFLARANNGGMGAYYAMLEFALGIEITDEEYEMMAEPIAHVERCMLLTNDYWSWPREREQAETQEAGKVFNLIWFLMKTESCTEHDAKLKVHDMVYEEERKWVASKTRFYEQHPNLRPGLVKFLENLHTALAGNDYWSAQCYRHNDWKHIPELPKEDDAKLYELAGLAQALVVGEIPSDVYDLAPKGHIDSHTIITRKQSVDNVSSDGSQSFPTSDSSGRSAAGDSVSSASPPTSPIAKQFPRENPQFSKSSETEFDLDSSVLDEPIKYIKSMPSKNLRTQLIDCFNLWLKVPSSSMEVIKEVIDSLHQSSLILDDIEDGSQLRRGFPATHIVYGTSQAVNSATYLYVQAVEAVHHASRNNHEMMGVFLKHLKQLFNGQSWDLYWTHHRRCPTEQQYLDMVDQKTGAMIQLLVGLMNQQRTEQTGNNAADGDALLKFARLFGRFFQVRDDYMNLTSIDYHNLKGLAEDLDEQKFSFPIVHLYQRYPIARDKVEGVFKTMKQGMLPQVAVDTNKRYLLDILGETGSIAATKVLLQGWFNEIMQEIGVLEKHFGADNMLLRLLVETGIAPTFSAQLSDTSGRRPVYLVCLLLFLAANIGLAVQNSYAALLTLRCVQSAGSSGIAALSGAVAADIATPAERGTYVSFASALPMLATAIGPVIGGLMAQYARWHSIFWLLTALTGTVIIPIALLFPETCRKVVGNGSVPPQDWNRCYTNVWYERRAESQGNKILYEKRDELKKSRKTRFPNPLGPIMLLLQKECGFALLYSSILACSFYAVLALIPSQFGKIYTFNELQVSLCYIPFGVGALIAAFVRGRYIDGNFHRHAKRLGIVIDKTKRTDLSNFPIERARIEVAVPTIILTTLCGIGFGWMLDRKVHYAGPLVLLFFVGFCASASLNCIATLLIDIYPGRAGAVAAANNLLRCMLGAGATAATVPLINGVGIGWALTIFGLLNTAFMPLLWYIMRQGPSWRAKRAAAK</sequence>
<gene>
    <name evidence="12" type="ORF">GRF29_8g67553</name>
</gene>
<feature type="transmembrane region" description="Helical" evidence="10">
    <location>
        <begin position="1128"/>
        <end position="1149"/>
    </location>
</feature>
<organism evidence="12 13">
    <name type="scientific">Pseudopithomyces chartarum</name>
    <dbReference type="NCBI Taxonomy" id="1892770"/>
    <lineage>
        <taxon>Eukaryota</taxon>
        <taxon>Fungi</taxon>
        <taxon>Dikarya</taxon>
        <taxon>Ascomycota</taxon>
        <taxon>Pezizomycotina</taxon>
        <taxon>Dothideomycetes</taxon>
        <taxon>Pleosporomycetidae</taxon>
        <taxon>Pleosporales</taxon>
        <taxon>Massarineae</taxon>
        <taxon>Didymosphaeriaceae</taxon>
        <taxon>Pseudopithomyces</taxon>
    </lineage>
</organism>
<feature type="region of interest" description="Disordered" evidence="9">
    <location>
        <begin position="385"/>
        <end position="442"/>
    </location>
</feature>
<feature type="transmembrane region" description="Helical" evidence="10">
    <location>
        <begin position="1038"/>
        <end position="1057"/>
    </location>
</feature>
<dbReference type="InterPro" id="IPR008949">
    <property type="entry name" value="Isoprenoid_synthase_dom_sf"/>
</dbReference>
<feature type="domain" description="Major facilitator superfamily (MFS) profile" evidence="11">
    <location>
        <begin position="699"/>
        <end position="1153"/>
    </location>
</feature>
<dbReference type="Pfam" id="PF07690">
    <property type="entry name" value="MFS_1"/>
    <property type="match status" value="1"/>
</dbReference>
<evidence type="ECO:0000313" key="12">
    <source>
        <dbReference type="EMBL" id="KAK3215465.1"/>
    </source>
</evidence>
<dbReference type="Pfam" id="PF00348">
    <property type="entry name" value="polyprenyl_synt"/>
    <property type="match status" value="1"/>
</dbReference>
<evidence type="ECO:0000256" key="2">
    <source>
        <dbReference type="ARBA" id="ARBA00022448"/>
    </source>
</evidence>
<keyword evidence="4 10" id="KW-0812">Transmembrane</keyword>
<dbReference type="Gene3D" id="1.10.600.10">
    <property type="entry name" value="Farnesyl Diphosphate Synthase"/>
    <property type="match status" value="2"/>
</dbReference>
<dbReference type="GO" id="GO:0046872">
    <property type="term" value="F:metal ion binding"/>
    <property type="evidence" value="ECO:0007669"/>
    <property type="project" value="UniProtKB-KW"/>
</dbReference>
<evidence type="ECO:0000256" key="6">
    <source>
        <dbReference type="ARBA" id="ARBA00022842"/>
    </source>
</evidence>
<dbReference type="AlphaFoldDB" id="A0AAN6RJC8"/>
<feature type="transmembrane region" description="Helical" evidence="10">
    <location>
        <begin position="768"/>
        <end position="786"/>
    </location>
</feature>
<feature type="transmembrane region" description="Helical" evidence="10">
    <location>
        <begin position="947"/>
        <end position="967"/>
    </location>
</feature>
<dbReference type="EMBL" id="WVTA01000002">
    <property type="protein sequence ID" value="KAK3215465.1"/>
    <property type="molecule type" value="Genomic_DNA"/>
</dbReference>
<dbReference type="PROSITE" id="PS50850">
    <property type="entry name" value="MFS"/>
    <property type="match status" value="1"/>
</dbReference>
<feature type="transmembrane region" description="Helical" evidence="10">
    <location>
        <begin position="1069"/>
        <end position="1092"/>
    </location>
</feature>
<dbReference type="PANTHER" id="PTHR23502:SF51">
    <property type="entry name" value="QUINIDINE RESISTANCE PROTEIN 1-RELATED"/>
    <property type="match status" value="1"/>
</dbReference>
<dbReference type="InterPro" id="IPR033749">
    <property type="entry name" value="Polyprenyl_synt_CS"/>
</dbReference>
<dbReference type="PANTHER" id="PTHR23502">
    <property type="entry name" value="MAJOR FACILITATOR SUPERFAMILY"/>
    <property type="match status" value="1"/>
</dbReference>
<keyword evidence="7 10" id="KW-1133">Transmembrane helix</keyword>
<dbReference type="Proteomes" id="UP001280581">
    <property type="component" value="Unassembled WGS sequence"/>
</dbReference>
<keyword evidence="6" id="KW-0460">Magnesium</keyword>
<evidence type="ECO:0000256" key="3">
    <source>
        <dbReference type="ARBA" id="ARBA00022679"/>
    </source>
</evidence>
<reference evidence="12 13" key="1">
    <citation type="submission" date="2021-02" db="EMBL/GenBank/DDBJ databases">
        <title>Genome assembly of Pseudopithomyces chartarum.</title>
        <authorList>
            <person name="Jauregui R."/>
            <person name="Singh J."/>
            <person name="Voisey C."/>
        </authorList>
    </citation>
    <scope>NUCLEOTIDE SEQUENCE [LARGE SCALE GENOMIC DNA]</scope>
    <source>
        <strain evidence="12 13">AGR01</strain>
    </source>
</reference>
<dbReference type="GO" id="GO:0022857">
    <property type="term" value="F:transmembrane transporter activity"/>
    <property type="evidence" value="ECO:0007669"/>
    <property type="project" value="InterPro"/>
</dbReference>
<evidence type="ECO:0000256" key="5">
    <source>
        <dbReference type="ARBA" id="ARBA00022723"/>
    </source>
</evidence>
<dbReference type="SFLD" id="SFLDS00005">
    <property type="entry name" value="Isoprenoid_Synthase_Type_I"/>
    <property type="match status" value="1"/>
</dbReference>
<evidence type="ECO:0000256" key="9">
    <source>
        <dbReference type="SAM" id="MobiDB-lite"/>
    </source>
</evidence>
<comment type="caution">
    <text evidence="12">The sequence shown here is derived from an EMBL/GenBank/DDBJ whole genome shotgun (WGS) entry which is preliminary data.</text>
</comment>
<protein>
    <recommendedName>
        <fullName evidence="11">Major facilitator superfamily (MFS) profile domain-containing protein</fullName>
    </recommendedName>
</protein>
<dbReference type="PROSITE" id="PS00723">
    <property type="entry name" value="POLYPRENYL_SYNTHASE_1"/>
    <property type="match status" value="1"/>
</dbReference>
<dbReference type="InterPro" id="IPR000092">
    <property type="entry name" value="Polyprenyl_synt"/>
</dbReference>
<evidence type="ECO:0000256" key="10">
    <source>
        <dbReference type="SAM" id="Phobius"/>
    </source>
</evidence>
<dbReference type="InterPro" id="IPR020846">
    <property type="entry name" value="MFS_dom"/>
</dbReference>
<feature type="transmembrane region" description="Helical" evidence="10">
    <location>
        <begin position="1104"/>
        <end position="1122"/>
    </location>
</feature>
<dbReference type="Pfam" id="PF19086">
    <property type="entry name" value="Terpene_syn_C_2"/>
    <property type="match status" value="1"/>
</dbReference>
<proteinExistence type="predicted"/>
<evidence type="ECO:0000256" key="4">
    <source>
        <dbReference type="ARBA" id="ARBA00022692"/>
    </source>
</evidence>
<dbReference type="InterPro" id="IPR036259">
    <property type="entry name" value="MFS_trans_sf"/>
</dbReference>
<evidence type="ECO:0000313" key="13">
    <source>
        <dbReference type="Proteomes" id="UP001280581"/>
    </source>
</evidence>
<feature type="compositionally biased region" description="Polar residues" evidence="9">
    <location>
        <begin position="385"/>
        <end position="399"/>
    </location>
</feature>
<dbReference type="GO" id="GO:0008299">
    <property type="term" value="P:isoprenoid biosynthetic process"/>
    <property type="evidence" value="ECO:0007669"/>
    <property type="project" value="InterPro"/>
</dbReference>
<dbReference type="GO" id="GO:0004659">
    <property type="term" value="F:prenyltransferase activity"/>
    <property type="evidence" value="ECO:0007669"/>
    <property type="project" value="InterPro"/>
</dbReference>
<dbReference type="SUPFAM" id="SSF103473">
    <property type="entry name" value="MFS general substrate transporter"/>
    <property type="match status" value="1"/>
</dbReference>
<dbReference type="PROSITE" id="PS00444">
    <property type="entry name" value="POLYPRENYL_SYNTHASE_2"/>
    <property type="match status" value="1"/>
</dbReference>
<comment type="subcellular location">
    <subcellularLocation>
        <location evidence="1">Membrane</location>
        <topology evidence="1">Multi-pass membrane protein</topology>
    </subcellularLocation>
</comment>
<keyword evidence="5" id="KW-0479">Metal-binding</keyword>
<keyword evidence="3" id="KW-0808">Transferase</keyword>
<dbReference type="InterPro" id="IPR011701">
    <property type="entry name" value="MFS"/>
</dbReference>